<evidence type="ECO:0000256" key="1">
    <source>
        <dbReference type="SAM" id="MobiDB-lite"/>
    </source>
</evidence>
<evidence type="ECO:0000259" key="2">
    <source>
        <dbReference type="Pfam" id="PF12110"/>
    </source>
</evidence>
<dbReference type="OrthoDB" id="3797628at2759"/>
<dbReference type="STRING" id="3068.D8U4S0"/>
<gene>
    <name evidence="3" type="ORF">VOLCADRAFT_94425</name>
</gene>
<dbReference type="FunCoup" id="D8U4S0">
    <property type="interactions" value="1784"/>
</dbReference>
<dbReference type="InParanoid" id="D8U4S0"/>
<name>D8U4S0_VOLCA</name>
<dbReference type="EMBL" id="GL378358">
    <property type="protein sequence ID" value="EFJ45238.1"/>
    <property type="molecule type" value="Genomic_DNA"/>
</dbReference>
<dbReference type="Gene3D" id="1.25.40.690">
    <property type="match status" value="1"/>
</dbReference>
<evidence type="ECO:0000313" key="4">
    <source>
        <dbReference type="Proteomes" id="UP000001058"/>
    </source>
</evidence>
<feature type="compositionally biased region" description="Gly residues" evidence="1">
    <location>
        <begin position="328"/>
        <end position="348"/>
    </location>
</feature>
<dbReference type="GeneID" id="9616178"/>
<protein>
    <recommendedName>
        <fullName evidence="2">Nuclear pore complex protein NUP96 C-terminal domain-containing protein</fullName>
    </recommendedName>
</protein>
<sequence length="1083" mass="110262">MLTSGRRASCFEPCACTRNYSFQDESLLFYGSAGAEQDMSEACAQLRFGDDMVAEGEVSGGVIGPETAALGGRGVAGGGGRAAVAGRAAAMVAAAAATAGVTAVTAWRRPSAALAPGAPAAVMARGEELLSAADGVAGGGGFGGAIASSPISLALARPVTSRPMAAMTDFAAAAVLPLREVRTAGNLTDAGLAMGRSFRVGWGPEGRLVVPGAADAATATEICVTRVRVEGEGAAYGEASYGSGAISAGSEEAEALEALRDRLRAGLEVHLAASQPQKAAADCDNQDAAASGDSIVPHWRLAVDSRELTVLVERHVRVCEKQLQQLTGGSGASGGADGAGRSGCGGAAVDGDVDHPDARRLRHEIETWRLVETLFAKIDGEVPSDGTAGDEAEQGSPPGATQVPLRLTTGSPLVPASRGAGDMMVLSTPPSKSLPSASAKDAAVLPPEYEMNDEGDGEASDVEAGEAGGGGDASRLSSQRPMPSPTLLAAHQRRAQLSLWLQRQARRRVEEDLLTASSCAAVVLQLLAGHQLGAAVGAAVAGGDPRLAMLIARLMVWQQSGFLEHMVPERLAAYQLLSGEVLEPQRLMSLDWRRLLGLYLWYGTPNTKSPVTAVNQYMMDRHAEPSIVPHPAPYHVEGLQPSATGAVAGSSAATSGSTDVQWELLQLWATTPAAATADCLASGQEATATGVAAAAARALGAWLAGGGCSRLLRCSGYSPNPLDHSLAWYLMTALQAAGVLPRPRTLGGIDDGHGASAAAYDNEMLTTTLEFISQLQLAGGLCEWAVFVALTIPDLEEGGPAVRQRVVQELLALTVPEWAGDSSRELFLEGTLSVPEQLLAKARATWAQYTRDDDARCAALLAAGDAAAAHDVFVSSVAPALFLSGAWDELARLVADLEPAATAIPSWSTGGGLYGGYLAIFGRQLVAATVAAAGSVGSGGGAAPAMPEGVTLEALIEFAMHVQEAQMALNAAGSGDMVAAGGCVGGAATPQALDETAERSRLRRRLVLSRISARLHGALMSVSATAVAVQADGGTSGPAADLEARCAGLQSALALQGCLVAELQLGGVAVAVAEAGARVACSS</sequence>
<dbReference type="RefSeq" id="XP_002953614.1">
    <property type="nucleotide sequence ID" value="XM_002953568.1"/>
</dbReference>
<dbReference type="AlphaFoldDB" id="D8U4S0"/>
<feature type="region of interest" description="Disordered" evidence="1">
    <location>
        <begin position="381"/>
        <end position="422"/>
    </location>
</feature>
<dbReference type="InterPro" id="IPR021967">
    <property type="entry name" value="Nup98_C"/>
</dbReference>
<keyword evidence="4" id="KW-1185">Reference proteome</keyword>
<feature type="region of interest" description="Disordered" evidence="1">
    <location>
        <begin position="326"/>
        <end position="355"/>
    </location>
</feature>
<evidence type="ECO:0000313" key="3">
    <source>
        <dbReference type="EMBL" id="EFJ45238.1"/>
    </source>
</evidence>
<dbReference type="KEGG" id="vcn:VOLCADRAFT_94425"/>
<dbReference type="Pfam" id="PF12110">
    <property type="entry name" value="Nup96"/>
    <property type="match status" value="1"/>
</dbReference>
<organism evidence="4">
    <name type="scientific">Volvox carteri f. nagariensis</name>
    <dbReference type="NCBI Taxonomy" id="3068"/>
    <lineage>
        <taxon>Eukaryota</taxon>
        <taxon>Viridiplantae</taxon>
        <taxon>Chlorophyta</taxon>
        <taxon>core chlorophytes</taxon>
        <taxon>Chlorophyceae</taxon>
        <taxon>CS clade</taxon>
        <taxon>Chlamydomonadales</taxon>
        <taxon>Volvocaceae</taxon>
        <taxon>Volvox</taxon>
    </lineage>
</organism>
<feature type="compositionally biased region" description="Acidic residues" evidence="1">
    <location>
        <begin position="450"/>
        <end position="464"/>
    </location>
</feature>
<dbReference type="Proteomes" id="UP000001058">
    <property type="component" value="Unassembled WGS sequence"/>
</dbReference>
<accession>D8U4S0</accession>
<feature type="domain" description="Nuclear pore complex protein NUP96 C-terminal" evidence="2">
    <location>
        <begin position="523"/>
        <end position="845"/>
    </location>
</feature>
<dbReference type="eggNOG" id="KOG0845">
    <property type="taxonomic scope" value="Eukaryota"/>
</dbReference>
<feature type="region of interest" description="Disordered" evidence="1">
    <location>
        <begin position="448"/>
        <end position="485"/>
    </location>
</feature>
<proteinExistence type="predicted"/>
<reference evidence="3 4" key="1">
    <citation type="journal article" date="2010" name="Science">
        <title>Genomic analysis of organismal complexity in the multicellular green alga Volvox carteri.</title>
        <authorList>
            <person name="Prochnik S.E."/>
            <person name="Umen J."/>
            <person name="Nedelcu A.M."/>
            <person name="Hallmann A."/>
            <person name="Miller S.M."/>
            <person name="Nishii I."/>
            <person name="Ferris P."/>
            <person name="Kuo A."/>
            <person name="Mitros T."/>
            <person name="Fritz-Laylin L.K."/>
            <person name="Hellsten U."/>
            <person name="Chapman J."/>
            <person name="Simakov O."/>
            <person name="Rensing S.A."/>
            <person name="Terry A."/>
            <person name="Pangilinan J."/>
            <person name="Kapitonov V."/>
            <person name="Jurka J."/>
            <person name="Salamov A."/>
            <person name="Shapiro H."/>
            <person name="Schmutz J."/>
            <person name="Grimwood J."/>
            <person name="Lindquist E."/>
            <person name="Lucas S."/>
            <person name="Grigoriev I.V."/>
            <person name="Schmitt R."/>
            <person name="Kirk D."/>
            <person name="Rokhsar D.S."/>
        </authorList>
    </citation>
    <scope>NUCLEOTIDE SEQUENCE [LARGE SCALE GENOMIC DNA]</scope>
    <source>
        <strain evidence="4">f. Nagariensis / Eve</strain>
    </source>
</reference>